<evidence type="ECO:0008006" key="3">
    <source>
        <dbReference type="Google" id="ProtNLM"/>
    </source>
</evidence>
<dbReference type="SUPFAM" id="SSF56349">
    <property type="entry name" value="DNA breaking-rejoining enzymes"/>
    <property type="match status" value="1"/>
</dbReference>
<dbReference type="EMBL" id="JACCBA010000001">
    <property type="protein sequence ID" value="NYD46597.1"/>
    <property type="molecule type" value="Genomic_DNA"/>
</dbReference>
<dbReference type="AlphaFoldDB" id="A0A7Y9JEY3"/>
<accession>A0A7Y9JEY3</accession>
<name>A0A7Y9JEY3_9ACTN</name>
<evidence type="ECO:0000313" key="2">
    <source>
        <dbReference type="Proteomes" id="UP000529783"/>
    </source>
</evidence>
<comment type="caution">
    <text evidence="1">The sequence shown here is derived from an EMBL/GenBank/DDBJ whole genome shotgun (WGS) entry which is preliminary data.</text>
</comment>
<organism evidence="1 2">
    <name type="scientific">Actinomadura luteofluorescens</name>
    <dbReference type="NCBI Taxonomy" id="46163"/>
    <lineage>
        <taxon>Bacteria</taxon>
        <taxon>Bacillati</taxon>
        <taxon>Actinomycetota</taxon>
        <taxon>Actinomycetes</taxon>
        <taxon>Streptosporangiales</taxon>
        <taxon>Thermomonosporaceae</taxon>
        <taxon>Actinomadura</taxon>
    </lineage>
</organism>
<reference evidence="1 2" key="1">
    <citation type="submission" date="2020-07" db="EMBL/GenBank/DDBJ databases">
        <title>Sequencing the genomes of 1000 actinobacteria strains.</title>
        <authorList>
            <person name="Klenk H.-P."/>
        </authorList>
    </citation>
    <scope>NUCLEOTIDE SEQUENCE [LARGE SCALE GENOMIC DNA]</scope>
    <source>
        <strain evidence="1 2">DSM 40398</strain>
    </source>
</reference>
<proteinExistence type="predicted"/>
<evidence type="ECO:0000313" key="1">
    <source>
        <dbReference type="EMBL" id="NYD46597.1"/>
    </source>
</evidence>
<dbReference type="RefSeq" id="WP_218905334.1">
    <property type="nucleotide sequence ID" value="NZ_JACCBA010000001.1"/>
</dbReference>
<dbReference type="GO" id="GO:0003677">
    <property type="term" value="F:DNA binding"/>
    <property type="evidence" value="ECO:0007669"/>
    <property type="project" value="InterPro"/>
</dbReference>
<gene>
    <name evidence="1" type="ORF">BJY14_002580</name>
</gene>
<dbReference type="Proteomes" id="UP000529783">
    <property type="component" value="Unassembled WGS sequence"/>
</dbReference>
<protein>
    <recommendedName>
        <fullName evidence="3">Integrase</fullName>
    </recommendedName>
</protein>
<keyword evidence="2" id="KW-1185">Reference proteome</keyword>
<sequence length="339" mass="37670">MLKTLDGLTAVLARPVSDRQITLSDIHALRGPGSTPRICEVLSDIGLIVVDDTVAPIRAWIDRRTGQLPAGFADDVRAWLLVLLDGEDRSRPRAHSSIYAYFGAVRPLLMDWAVRRRHLREITATDITAGLDPLTVAQRCLAINALRSLFRFAKRSGLIFTDPTTRLTLPTVDPSFLPMTEEEIRAVEQLTTTPLQRMVVALAAVHAARPKAIRLLALPDVDLPNRRITLAGHRQRLGELPYRTLVTWLDHRHVTWPFTPNPHLVLSAKSALGQGPVSSAFLRAHVSRRGVDLERIRRDRLLHEALTAAPDPLHLAMVFNVSHTTAARYAAVARRVLAP</sequence>
<dbReference type="InterPro" id="IPR011010">
    <property type="entry name" value="DNA_brk_join_enz"/>
</dbReference>